<name>A0ABR3SG66_9PEZI</name>
<proteinExistence type="predicted"/>
<gene>
    <name evidence="2" type="ORF">SLS56_009833</name>
</gene>
<feature type="region of interest" description="Disordered" evidence="1">
    <location>
        <begin position="34"/>
        <end position="96"/>
    </location>
</feature>
<evidence type="ECO:0000256" key="1">
    <source>
        <dbReference type="SAM" id="MobiDB-lite"/>
    </source>
</evidence>
<evidence type="ECO:0000313" key="3">
    <source>
        <dbReference type="Proteomes" id="UP001521116"/>
    </source>
</evidence>
<feature type="compositionally biased region" description="Acidic residues" evidence="1">
    <location>
        <begin position="77"/>
        <end position="87"/>
    </location>
</feature>
<keyword evidence="3" id="KW-1185">Reference proteome</keyword>
<dbReference type="Proteomes" id="UP001521116">
    <property type="component" value="Unassembled WGS sequence"/>
</dbReference>
<dbReference type="EMBL" id="JAJVDC020000175">
    <property type="protein sequence ID" value="KAL1620020.1"/>
    <property type="molecule type" value="Genomic_DNA"/>
</dbReference>
<comment type="caution">
    <text evidence="2">The sequence shown here is derived from an EMBL/GenBank/DDBJ whole genome shotgun (WGS) entry which is preliminary data.</text>
</comment>
<feature type="compositionally biased region" description="Low complexity" evidence="1">
    <location>
        <begin position="34"/>
        <end position="55"/>
    </location>
</feature>
<protein>
    <submittedName>
        <fullName evidence="2">Uncharacterized protein</fullName>
    </submittedName>
</protein>
<reference evidence="2 3" key="1">
    <citation type="submission" date="2024-02" db="EMBL/GenBank/DDBJ databases">
        <title>De novo assembly and annotation of 12 fungi associated with fruit tree decline syndrome in Ontario, Canada.</title>
        <authorList>
            <person name="Sulman M."/>
            <person name="Ellouze W."/>
            <person name="Ilyukhin E."/>
        </authorList>
    </citation>
    <scope>NUCLEOTIDE SEQUENCE [LARGE SCALE GENOMIC DNA]</scope>
    <source>
        <strain evidence="2 3">M1-105</strain>
    </source>
</reference>
<evidence type="ECO:0000313" key="2">
    <source>
        <dbReference type="EMBL" id="KAL1620020.1"/>
    </source>
</evidence>
<sequence>MPSVAGQTALMRLRTTLAATPTPRAAAKAASLLAGKENAVPASPLRVRPARPALRSLERCDTSSPAPRARKRKVGGEEGEEEGWEEDSPSKRVRRSVPAVALGGRLLSAGGEGDGRDRFAVARRAEEMPMRRTASSSAVGETPDFPGEYFFGGLGEALVDLAPFMGVGGQKRKGSTEAEGTIVKMARKEEGEESEVPVAGGSELVQKWVEGLPSPKG</sequence>
<organism evidence="2 3">
    <name type="scientific">Neofusicoccum ribis</name>
    <dbReference type="NCBI Taxonomy" id="45134"/>
    <lineage>
        <taxon>Eukaryota</taxon>
        <taxon>Fungi</taxon>
        <taxon>Dikarya</taxon>
        <taxon>Ascomycota</taxon>
        <taxon>Pezizomycotina</taxon>
        <taxon>Dothideomycetes</taxon>
        <taxon>Dothideomycetes incertae sedis</taxon>
        <taxon>Botryosphaeriales</taxon>
        <taxon>Botryosphaeriaceae</taxon>
        <taxon>Neofusicoccum</taxon>
    </lineage>
</organism>
<accession>A0ABR3SG66</accession>